<keyword evidence="13" id="KW-1185">Reference proteome</keyword>
<dbReference type="Pfam" id="PF02801">
    <property type="entry name" value="Ketoacyl-synt_C"/>
    <property type="match status" value="1"/>
</dbReference>
<evidence type="ECO:0000256" key="9">
    <source>
        <dbReference type="PIRNR" id="PIRNR000447"/>
    </source>
</evidence>
<sequence>MTRVVVTGLGLVTPLGVGVKTSWKNLIANKSGLISTTKLSDYETAGWSGIPSKVIGKVPEGPLSEGKWQTQDHFEHVSDARRMALFVQYALAATQEAMTDAKWLPKTEEEQTETGVAVGSGIGSFNDSYSNAVAFHERGFKRVQPLFIPKLLSNMAAGNISIKYGLRGVNHSVSSACATGLHSIGDAYNFLKNGYANVMVAGGTEASINPLALAGFARAKSVVVDSNESPEKACRPFDGSRNGFVLSEGCGIVVLETLDHALARGVKEEDIYAEILGYGLSGDAHHITAPSEDGDGARRAMKMALDRSNVSPEQIDYINAHATSTLLGDRAENHAFNALFNNNKKVSISSTKSSIGHLLGAAGAVESIFTVKSIKDSKVPATLNLQEAGSHEGDNRKEFEFDYVPNQSKDKLVNYALCNSFGFGGVNSSICFAKYKK</sequence>
<gene>
    <name evidence="12" type="primary">CEM1</name>
    <name evidence="12" type="ORF">CAAN4_B10968</name>
</gene>
<evidence type="ECO:0000256" key="8">
    <source>
        <dbReference type="ARBA" id="ARBA00049541"/>
    </source>
</evidence>
<proteinExistence type="inferred from homology"/>
<dbReference type="PANTHER" id="PTHR11712">
    <property type="entry name" value="POLYKETIDE SYNTHASE-RELATED"/>
    <property type="match status" value="1"/>
</dbReference>
<dbReference type="CDD" id="cd00834">
    <property type="entry name" value="KAS_I_II"/>
    <property type="match status" value="1"/>
</dbReference>
<evidence type="ECO:0000256" key="5">
    <source>
        <dbReference type="ARBA" id="ARBA00023098"/>
    </source>
</evidence>
<name>A0ABP0ECD9_9ASCO</name>
<dbReference type="InterPro" id="IPR000794">
    <property type="entry name" value="Beta-ketoacyl_synthase"/>
</dbReference>
<reference evidence="12 13" key="1">
    <citation type="submission" date="2024-01" db="EMBL/GenBank/DDBJ databases">
        <authorList>
            <consortium name="Genoscope - CEA"/>
            <person name="William W."/>
        </authorList>
    </citation>
    <scope>NUCLEOTIDE SEQUENCE [LARGE SCALE GENOMIC DNA]</scope>
    <source>
        <strain evidence="12 13">29B2s-10</strain>
    </source>
</reference>
<dbReference type="PROSITE" id="PS52004">
    <property type="entry name" value="KS3_2"/>
    <property type="match status" value="1"/>
</dbReference>
<dbReference type="InterPro" id="IPR017568">
    <property type="entry name" value="3-oxoacyl-ACP_synth-2"/>
</dbReference>
<dbReference type="SUPFAM" id="SSF53901">
    <property type="entry name" value="Thiolase-like"/>
    <property type="match status" value="2"/>
</dbReference>
<evidence type="ECO:0000256" key="1">
    <source>
        <dbReference type="ARBA" id="ARBA00008467"/>
    </source>
</evidence>
<protein>
    <recommendedName>
        <fullName evidence="9">3-oxoacyl-[acyl-carrier-protein] synthase</fullName>
    </recommendedName>
</protein>
<dbReference type="Gene3D" id="3.40.47.10">
    <property type="match status" value="1"/>
</dbReference>
<dbReference type="PIRSF" id="PIRSF000447">
    <property type="entry name" value="KAS_II"/>
    <property type="match status" value="1"/>
</dbReference>
<dbReference type="Pfam" id="PF00109">
    <property type="entry name" value="ketoacyl-synt"/>
    <property type="match status" value="1"/>
</dbReference>
<dbReference type="InterPro" id="IPR020841">
    <property type="entry name" value="PKS_Beta-ketoAc_synthase_dom"/>
</dbReference>
<keyword evidence="3 9" id="KW-0808">Transferase</keyword>
<keyword evidence="2 9" id="KW-0444">Lipid biosynthesis</keyword>
<keyword evidence="5" id="KW-0443">Lipid metabolism</keyword>
<organism evidence="12 13">
    <name type="scientific">[Candida] anglica</name>
    <dbReference type="NCBI Taxonomy" id="148631"/>
    <lineage>
        <taxon>Eukaryota</taxon>
        <taxon>Fungi</taxon>
        <taxon>Dikarya</taxon>
        <taxon>Ascomycota</taxon>
        <taxon>Saccharomycotina</taxon>
        <taxon>Pichiomycetes</taxon>
        <taxon>Debaryomycetaceae</taxon>
        <taxon>Kurtzmaniella</taxon>
    </lineage>
</organism>
<keyword evidence="6 9" id="KW-0275">Fatty acid biosynthesis</keyword>
<dbReference type="PROSITE" id="PS00098">
    <property type="entry name" value="THIOLASE_1"/>
    <property type="match status" value="1"/>
</dbReference>
<dbReference type="NCBIfam" id="TIGR03150">
    <property type="entry name" value="fabF"/>
    <property type="match status" value="1"/>
</dbReference>
<evidence type="ECO:0000256" key="2">
    <source>
        <dbReference type="ARBA" id="ARBA00022516"/>
    </source>
</evidence>
<dbReference type="PROSITE" id="PS00606">
    <property type="entry name" value="KS3_1"/>
    <property type="match status" value="1"/>
</dbReference>
<keyword evidence="4" id="KW-0276">Fatty acid metabolism</keyword>
<keyword evidence="7" id="KW-0012">Acyltransferase</keyword>
<comment type="catalytic activity">
    <reaction evidence="8">
        <text>a fatty acyl-[ACP] + malonyl-[ACP] + H(+) = a 3-oxoacyl-[ACP] + holo-[ACP] + CO2</text>
        <dbReference type="Rhea" id="RHEA:22836"/>
        <dbReference type="Rhea" id="RHEA-COMP:9623"/>
        <dbReference type="Rhea" id="RHEA-COMP:9685"/>
        <dbReference type="Rhea" id="RHEA-COMP:9916"/>
        <dbReference type="Rhea" id="RHEA-COMP:14125"/>
        <dbReference type="ChEBI" id="CHEBI:15378"/>
        <dbReference type="ChEBI" id="CHEBI:16526"/>
        <dbReference type="ChEBI" id="CHEBI:64479"/>
        <dbReference type="ChEBI" id="CHEBI:78449"/>
        <dbReference type="ChEBI" id="CHEBI:78776"/>
        <dbReference type="ChEBI" id="CHEBI:138651"/>
        <dbReference type="EC" id="2.3.1.41"/>
    </reaction>
</comment>
<evidence type="ECO:0000259" key="11">
    <source>
        <dbReference type="PROSITE" id="PS52004"/>
    </source>
</evidence>
<dbReference type="InterPro" id="IPR014031">
    <property type="entry name" value="Ketoacyl_synth_C"/>
</dbReference>
<dbReference type="InterPro" id="IPR014030">
    <property type="entry name" value="Ketoacyl_synth_N"/>
</dbReference>
<evidence type="ECO:0000256" key="4">
    <source>
        <dbReference type="ARBA" id="ARBA00022832"/>
    </source>
</evidence>
<evidence type="ECO:0000256" key="3">
    <source>
        <dbReference type="ARBA" id="ARBA00022679"/>
    </source>
</evidence>
<dbReference type="Proteomes" id="UP001497600">
    <property type="component" value="Chromosome B"/>
</dbReference>
<accession>A0ABP0ECD9</accession>
<feature type="domain" description="Ketosynthase family 3 (KS3)" evidence="11">
    <location>
        <begin position="1"/>
        <end position="434"/>
    </location>
</feature>
<dbReference type="EMBL" id="OZ004254">
    <property type="protein sequence ID" value="CAK7897701.1"/>
    <property type="molecule type" value="Genomic_DNA"/>
</dbReference>
<dbReference type="NCBIfam" id="NF005589">
    <property type="entry name" value="PRK07314.1"/>
    <property type="match status" value="1"/>
</dbReference>
<evidence type="ECO:0000313" key="12">
    <source>
        <dbReference type="EMBL" id="CAK7897701.1"/>
    </source>
</evidence>
<dbReference type="SMART" id="SM00825">
    <property type="entry name" value="PKS_KS"/>
    <property type="match status" value="1"/>
</dbReference>
<evidence type="ECO:0000256" key="10">
    <source>
        <dbReference type="RuleBase" id="RU003694"/>
    </source>
</evidence>
<dbReference type="InterPro" id="IPR016039">
    <property type="entry name" value="Thiolase-like"/>
</dbReference>
<dbReference type="InterPro" id="IPR020615">
    <property type="entry name" value="Thiolase_acyl_enz_int_AS"/>
</dbReference>
<evidence type="ECO:0000313" key="13">
    <source>
        <dbReference type="Proteomes" id="UP001497600"/>
    </source>
</evidence>
<evidence type="ECO:0000256" key="7">
    <source>
        <dbReference type="ARBA" id="ARBA00023315"/>
    </source>
</evidence>
<evidence type="ECO:0000256" key="6">
    <source>
        <dbReference type="ARBA" id="ARBA00023160"/>
    </source>
</evidence>
<comment type="similarity">
    <text evidence="1 9 10">Belongs to the thiolase-like superfamily. Beta-ketoacyl-ACP synthases family.</text>
</comment>
<dbReference type="PANTHER" id="PTHR11712:SF336">
    <property type="entry name" value="3-OXOACYL-[ACYL-CARRIER-PROTEIN] SYNTHASE, MITOCHONDRIAL"/>
    <property type="match status" value="1"/>
</dbReference>
<dbReference type="InterPro" id="IPR018201">
    <property type="entry name" value="Ketoacyl_synth_AS"/>
</dbReference>